<reference evidence="2" key="2">
    <citation type="journal article" date="2021" name="PeerJ">
        <title>Extensive microbial diversity within the chicken gut microbiome revealed by metagenomics and culture.</title>
        <authorList>
            <person name="Gilroy R."/>
            <person name="Ravi A."/>
            <person name="Getino M."/>
            <person name="Pursley I."/>
            <person name="Horton D.L."/>
            <person name="Alikhan N.F."/>
            <person name="Baker D."/>
            <person name="Gharbi K."/>
            <person name="Hall N."/>
            <person name="Watson M."/>
            <person name="Adriaenssens E.M."/>
            <person name="Foster-Nyarko E."/>
            <person name="Jarju S."/>
            <person name="Secka A."/>
            <person name="Antonio M."/>
            <person name="Oren A."/>
            <person name="Chaudhuri R.R."/>
            <person name="La Ragione R."/>
            <person name="Hildebrand F."/>
            <person name="Pallen M.J."/>
        </authorList>
    </citation>
    <scope>NUCLEOTIDE SEQUENCE</scope>
    <source>
        <strain evidence="2">B2-16538</strain>
    </source>
</reference>
<proteinExistence type="predicted"/>
<dbReference type="CDD" id="cd00077">
    <property type="entry name" value="HDc"/>
    <property type="match status" value="1"/>
</dbReference>
<sequence>MNIAQADRNKESFISSFPEIRPEIAEYVIDEIIPRYAAFDPAHREDHAWDVIENSMNLYRRAPEEVRGVLDPEIIFVAAACHDLGRINGKKNHHTDSGKMIRADSTLRRWFSPEQIEAVAQAAEDHRASLDYEPRSMYGKMVAEADRLIDSGTIIRRTLQYGMSRYPELSPQEQIDRALEHLYDKYGPGGYLKLWIPWSDNASRLECLRMLLDDRAAARKEVERLYHETAGGPAAGI</sequence>
<protein>
    <submittedName>
        <fullName evidence="2">HD domain-containing protein</fullName>
    </submittedName>
</protein>
<dbReference type="SUPFAM" id="SSF109604">
    <property type="entry name" value="HD-domain/PDEase-like"/>
    <property type="match status" value="1"/>
</dbReference>
<dbReference type="AlphaFoldDB" id="A0A9D9J1M3"/>
<name>A0A9D9J1M3_9BACT</name>
<evidence type="ECO:0000259" key="1">
    <source>
        <dbReference type="SMART" id="SM00471"/>
    </source>
</evidence>
<dbReference type="Proteomes" id="UP000823750">
    <property type="component" value="Unassembled WGS sequence"/>
</dbReference>
<organism evidence="2 3">
    <name type="scientific">Candidatus Cryptobacteroides excrementavium</name>
    <dbReference type="NCBI Taxonomy" id="2840759"/>
    <lineage>
        <taxon>Bacteria</taxon>
        <taxon>Pseudomonadati</taxon>
        <taxon>Bacteroidota</taxon>
        <taxon>Bacteroidia</taxon>
        <taxon>Bacteroidales</taxon>
        <taxon>Candidatus Cryptobacteroides</taxon>
    </lineage>
</organism>
<dbReference type="Pfam" id="PF01966">
    <property type="entry name" value="HD"/>
    <property type="match status" value="1"/>
</dbReference>
<evidence type="ECO:0000313" key="3">
    <source>
        <dbReference type="Proteomes" id="UP000823750"/>
    </source>
</evidence>
<feature type="domain" description="HD/PDEase" evidence="1">
    <location>
        <begin position="40"/>
        <end position="160"/>
    </location>
</feature>
<dbReference type="SMART" id="SM00471">
    <property type="entry name" value="HDc"/>
    <property type="match status" value="1"/>
</dbReference>
<accession>A0A9D9J1M3</accession>
<reference evidence="2" key="1">
    <citation type="submission" date="2020-10" db="EMBL/GenBank/DDBJ databases">
        <authorList>
            <person name="Gilroy R."/>
        </authorList>
    </citation>
    <scope>NUCLEOTIDE SEQUENCE</scope>
    <source>
        <strain evidence="2">B2-16538</strain>
    </source>
</reference>
<dbReference type="InterPro" id="IPR003607">
    <property type="entry name" value="HD/PDEase_dom"/>
</dbReference>
<gene>
    <name evidence="2" type="ORF">IAB78_00320</name>
</gene>
<dbReference type="InterPro" id="IPR006674">
    <property type="entry name" value="HD_domain"/>
</dbReference>
<evidence type="ECO:0000313" key="2">
    <source>
        <dbReference type="EMBL" id="MBO8484854.1"/>
    </source>
</evidence>
<comment type="caution">
    <text evidence="2">The sequence shown here is derived from an EMBL/GenBank/DDBJ whole genome shotgun (WGS) entry which is preliminary data.</text>
</comment>
<dbReference type="EMBL" id="JADILX010000006">
    <property type="protein sequence ID" value="MBO8484854.1"/>
    <property type="molecule type" value="Genomic_DNA"/>
</dbReference>
<dbReference type="Gene3D" id="1.10.3210.10">
    <property type="entry name" value="Hypothetical protein af1432"/>
    <property type="match status" value="1"/>
</dbReference>